<sequence>MNIRQSGITANLIAMKSEMYEKRVAVLALHKVGKSANQIYSLLKKLPITKRFVFRTIARYKETGSVGTRPQKGRPRSLRTEKVIKAVQVESVEDYNPYTTDDDGKDKNYETDTTDCSSTDQKCDVNGVRNQYDNGKEESEENNTTEEIEEDNVTEETENKENNRNKNRSDGSRQSIEEFLVKFKERSTMKQYLLTKPVELGIKIWIRSDASASYSGKDVEHHDRTLRDRATY</sequence>
<keyword evidence="4" id="KW-1185">Reference proteome</keyword>
<feature type="compositionally biased region" description="Basic and acidic residues" evidence="2">
    <location>
        <begin position="217"/>
        <end position="232"/>
    </location>
</feature>
<evidence type="ECO:0000256" key="1">
    <source>
        <dbReference type="ARBA" id="ARBA00004123"/>
    </source>
</evidence>
<dbReference type="SUPFAM" id="SSF46689">
    <property type="entry name" value="Homeodomain-like"/>
    <property type="match status" value="1"/>
</dbReference>
<dbReference type="GO" id="GO:0005634">
    <property type="term" value="C:nucleus"/>
    <property type="evidence" value="ECO:0007669"/>
    <property type="project" value="UniProtKB-SubCell"/>
</dbReference>
<evidence type="ECO:0000313" key="4">
    <source>
        <dbReference type="Proteomes" id="UP000801492"/>
    </source>
</evidence>
<accession>A0A8K0CJQ4</accession>
<reference evidence="3" key="1">
    <citation type="submission" date="2019-08" db="EMBL/GenBank/DDBJ databases">
        <title>The genome of the North American firefly Photinus pyralis.</title>
        <authorList>
            <consortium name="Photinus pyralis genome working group"/>
            <person name="Fallon T.R."/>
            <person name="Sander Lower S.E."/>
            <person name="Weng J.-K."/>
        </authorList>
    </citation>
    <scope>NUCLEOTIDE SEQUENCE</scope>
    <source>
        <strain evidence="3">TRF0915ILg1</strain>
        <tissue evidence="3">Whole body</tissue>
    </source>
</reference>
<protein>
    <submittedName>
        <fullName evidence="3">Uncharacterized protein</fullName>
    </submittedName>
</protein>
<dbReference type="OrthoDB" id="10006939at2759"/>
<feature type="compositionally biased region" description="Acidic residues" evidence="2">
    <location>
        <begin position="138"/>
        <end position="156"/>
    </location>
</feature>
<dbReference type="InterPro" id="IPR009057">
    <property type="entry name" value="Homeodomain-like_sf"/>
</dbReference>
<organism evidence="3 4">
    <name type="scientific">Ignelater luminosus</name>
    <name type="common">Cucubano</name>
    <name type="synonym">Pyrophorus luminosus</name>
    <dbReference type="NCBI Taxonomy" id="2038154"/>
    <lineage>
        <taxon>Eukaryota</taxon>
        <taxon>Metazoa</taxon>
        <taxon>Ecdysozoa</taxon>
        <taxon>Arthropoda</taxon>
        <taxon>Hexapoda</taxon>
        <taxon>Insecta</taxon>
        <taxon>Pterygota</taxon>
        <taxon>Neoptera</taxon>
        <taxon>Endopterygota</taxon>
        <taxon>Coleoptera</taxon>
        <taxon>Polyphaga</taxon>
        <taxon>Elateriformia</taxon>
        <taxon>Elateroidea</taxon>
        <taxon>Elateridae</taxon>
        <taxon>Agrypninae</taxon>
        <taxon>Pyrophorini</taxon>
        <taxon>Ignelater</taxon>
    </lineage>
</organism>
<evidence type="ECO:0000313" key="3">
    <source>
        <dbReference type="EMBL" id="KAF2888654.1"/>
    </source>
</evidence>
<feature type="region of interest" description="Disordered" evidence="2">
    <location>
        <begin position="212"/>
        <end position="232"/>
    </location>
</feature>
<name>A0A8K0CJQ4_IGNLU</name>
<gene>
    <name evidence="3" type="ORF">ILUMI_17519</name>
</gene>
<dbReference type="Proteomes" id="UP000801492">
    <property type="component" value="Unassembled WGS sequence"/>
</dbReference>
<feature type="region of interest" description="Disordered" evidence="2">
    <location>
        <begin position="94"/>
        <end position="171"/>
    </location>
</feature>
<feature type="compositionally biased region" description="Basic and acidic residues" evidence="2">
    <location>
        <begin position="157"/>
        <end position="171"/>
    </location>
</feature>
<proteinExistence type="predicted"/>
<comment type="subcellular location">
    <subcellularLocation>
        <location evidence="1">Nucleus</location>
    </subcellularLocation>
</comment>
<comment type="caution">
    <text evidence="3">The sequence shown here is derived from an EMBL/GenBank/DDBJ whole genome shotgun (WGS) entry which is preliminary data.</text>
</comment>
<dbReference type="EMBL" id="VTPC01075212">
    <property type="protein sequence ID" value="KAF2888654.1"/>
    <property type="molecule type" value="Genomic_DNA"/>
</dbReference>
<dbReference type="AlphaFoldDB" id="A0A8K0CJQ4"/>
<evidence type="ECO:0000256" key="2">
    <source>
        <dbReference type="SAM" id="MobiDB-lite"/>
    </source>
</evidence>